<dbReference type="EMBL" id="MU404363">
    <property type="protein sequence ID" value="KAI1608550.1"/>
    <property type="molecule type" value="Genomic_DNA"/>
</dbReference>
<evidence type="ECO:0000259" key="2">
    <source>
        <dbReference type="PROSITE" id="PS50822"/>
    </source>
</evidence>
<comment type="caution">
    <text evidence="3">The sequence shown here is derived from an EMBL/GenBank/DDBJ whole genome shotgun (WGS) entry which is preliminary data.</text>
</comment>
<feature type="region of interest" description="Disordered" evidence="1">
    <location>
        <begin position="716"/>
        <end position="759"/>
    </location>
</feature>
<feature type="region of interest" description="Disordered" evidence="1">
    <location>
        <begin position="1"/>
        <end position="35"/>
    </location>
</feature>
<dbReference type="InterPro" id="IPR003165">
    <property type="entry name" value="Piwi"/>
</dbReference>
<evidence type="ECO:0000313" key="4">
    <source>
        <dbReference type="Proteomes" id="UP001203852"/>
    </source>
</evidence>
<protein>
    <submittedName>
        <fullName evidence="3">Piwi domain-containing protein</fullName>
    </submittedName>
</protein>
<feature type="compositionally biased region" description="Polar residues" evidence="1">
    <location>
        <begin position="807"/>
        <end position="832"/>
    </location>
</feature>
<feature type="domain" description="Piwi" evidence="2">
    <location>
        <begin position="842"/>
        <end position="1092"/>
    </location>
</feature>
<accession>A0AAN6DKZ6</accession>
<feature type="region of interest" description="Disordered" evidence="1">
    <location>
        <begin position="81"/>
        <end position="103"/>
    </location>
</feature>
<feature type="compositionally biased region" description="Low complexity" evidence="1">
    <location>
        <begin position="82"/>
        <end position="91"/>
    </location>
</feature>
<dbReference type="Gene3D" id="3.30.420.10">
    <property type="entry name" value="Ribonuclease H-like superfamily/Ribonuclease H"/>
    <property type="match status" value="1"/>
</dbReference>
<dbReference type="InterPro" id="IPR032474">
    <property type="entry name" value="Argonaute_N"/>
</dbReference>
<evidence type="ECO:0000313" key="3">
    <source>
        <dbReference type="EMBL" id="KAI1608550.1"/>
    </source>
</evidence>
<dbReference type="Proteomes" id="UP001203852">
    <property type="component" value="Unassembled WGS sequence"/>
</dbReference>
<proteinExistence type="predicted"/>
<feature type="compositionally biased region" description="Polar residues" evidence="1">
    <location>
        <begin position="22"/>
        <end position="35"/>
    </location>
</feature>
<dbReference type="Pfam" id="PF16486">
    <property type="entry name" value="ArgoN"/>
    <property type="match status" value="1"/>
</dbReference>
<dbReference type="InterPro" id="IPR036397">
    <property type="entry name" value="RNaseH_sf"/>
</dbReference>
<dbReference type="PROSITE" id="PS50822">
    <property type="entry name" value="PIWI"/>
    <property type="match status" value="1"/>
</dbReference>
<gene>
    <name evidence="3" type="ORF">EDD36DRAFT_500001</name>
</gene>
<feature type="compositionally biased region" description="Polar residues" evidence="1">
    <location>
        <begin position="1"/>
        <end position="10"/>
    </location>
</feature>
<dbReference type="PANTHER" id="PTHR22891">
    <property type="entry name" value="EUKARYOTIC TRANSLATION INITIATION FACTOR 2C"/>
    <property type="match status" value="1"/>
</dbReference>
<sequence length="1134" mass="125901">MSGRGYNQSGWRRDGNTYKGRNFQNNSYGNTTSGQDSLVGKTQNLSLNDDGKFLFANHFAVSFGKTEEVYDYELTFTEEGKAATAGKPAGTNSGNVIGQAERSEKVPNVKKKRLVCLLFDRLRLRGAVATDFVTRIISLHPLEIGSLPQDNVFEYYDEYQDRPAANCKRYTITIGEPTVVSFRNLLASLSLQGPRGPSDTETEKNKLAAVEALNIIFSFPSYCDCFPQQYPPEIPRMTTSNGHYFYGVVTHLNQETATGPYFSSTGGLYSIPGFSRSVRTVVSAKGNIDLNINTTTANFWQHSFYDENGVKQVGTVQDIIEAWTEFHYDSDHSQLDSFLKGLPVRVLPHINNIDKFGTIRGLDHARDPQIANACHMKLKGVQNNLGMVNDYYYRLERWEMDHNIYVVLIGKDDPNTHTTIPANRLEVLPGRVNRSQAEKPSGAIRPPRKNYQMITNKGWQTFCPPGAAGEGGATDFGLSLDHKMAQVSVKIVDPPALRYGRRHGPSQNSDNPVSESDCRNGSWMLKDVSFVRPARGKRWTCFEMTKSDGAIKSPINQLDKFLTSLEQDIGKYGMKEMRFENPGFPYAHGLRWQDDRLLPAEVDTGSIGRQYEAIKAQLQVLKRKGVNLAVIILPKYHIGLYTAIKQAGDQEVGIATVCHYIRKERPPKDNPRKDPLDWTPNWTPDCLANLCMKINLKLDTNAANQILHGIPDEADFVSETKPSAGGDGKGKGKAADGPRPPASTGPVAAPGNAKSSTAVKPDVLPWSKIAATSTPQSPIATTVAKPASAKATTSVAQFTPVAKPLQSAQTVQHSQPVAQTKSSPMTDPSKGSRSAVLTRRSMIIGIDVTHPGAGHVKGSPSVAACVGSVDPTFSQWPASLKPNVIHDPDKESREEVVELTDMIFERLVDYYERNKQTPDQLIVYRDGVSESQFSMCAHNEYTRICNGVDKLYEAFPAINVPKPKIVLICAVKRNQTRLFPDPVKSKQAHNPIIGRTKQGDNENPLPGCLVTDRITYGYGQDFFLVSQRAIQGTARPTHYNILVNEPGYTLEQIAETTHHLCYLFGRSSRTVGVCPAIYYADLAADRARCYVRKYYNPYPSPRGQEPPQRQEYDEADFKDCLRLHGDMKKTMFYI</sequence>
<dbReference type="GO" id="GO:0003676">
    <property type="term" value="F:nucleic acid binding"/>
    <property type="evidence" value="ECO:0007669"/>
    <property type="project" value="InterPro"/>
</dbReference>
<dbReference type="SMART" id="SM00950">
    <property type="entry name" value="Piwi"/>
    <property type="match status" value="1"/>
</dbReference>
<keyword evidence="4" id="KW-1185">Reference proteome</keyword>
<dbReference type="Gene3D" id="3.40.50.2300">
    <property type="match status" value="1"/>
</dbReference>
<dbReference type="Pfam" id="PF02171">
    <property type="entry name" value="Piwi"/>
    <property type="match status" value="1"/>
</dbReference>
<feature type="compositionally biased region" description="Polar residues" evidence="1">
    <location>
        <begin position="505"/>
        <end position="514"/>
    </location>
</feature>
<feature type="region of interest" description="Disordered" evidence="1">
    <location>
        <begin position="807"/>
        <end position="835"/>
    </location>
</feature>
<dbReference type="SUPFAM" id="SSF53098">
    <property type="entry name" value="Ribonuclease H-like"/>
    <property type="match status" value="1"/>
</dbReference>
<name>A0AAN6DKZ6_9EURO</name>
<organism evidence="3 4">
    <name type="scientific">Exophiala viscosa</name>
    <dbReference type="NCBI Taxonomy" id="2486360"/>
    <lineage>
        <taxon>Eukaryota</taxon>
        <taxon>Fungi</taxon>
        <taxon>Dikarya</taxon>
        <taxon>Ascomycota</taxon>
        <taxon>Pezizomycotina</taxon>
        <taxon>Eurotiomycetes</taxon>
        <taxon>Chaetothyriomycetidae</taxon>
        <taxon>Chaetothyriales</taxon>
        <taxon>Herpotrichiellaceae</taxon>
        <taxon>Exophiala</taxon>
    </lineage>
</organism>
<dbReference type="InterPro" id="IPR012337">
    <property type="entry name" value="RNaseH-like_sf"/>
</dbReference>
<evidence type="ECO:0000256" key="1">
    <source>
        <dbReference type="SAM" id="MobiDB-lite"/>
    </source>
</evidence>
<reference evidence="3" key="1">
    <citation type="journal article" date="2022" name="bioRxiv">
        <title>Deciphering the potential niche of two novel black yeast fungi from a biological soil crust based on their genomes, phenotypes, and melanin regulation.</title>
        <authorList>
            <consortium name="DOE Joint Genome Institute"/>
            <person name="Carr E.C."/>
            <person name="Barton Q."/>
            <person name="Grambo S."/>
            <person name="Sullivan M."/>
            <person name="Renfro C.M."/>
            <person name="Kuo A."/>
            <person name="Pangilinan J."/>
            <person name="Lipzen A."/>
            <person name="Keymanesh K."/>
            <person name="Savage E."/>
            <person name="Barry K."/>
            <person name="Grigoriev I.V."/>
            <person name="Riekhof W.R."/>
            <person name="Harris S.S."/>
        </authorList>
    </citation>
    <scope>NUCLEOTIDE SEQUENCE</scope>
    <source>
        <strain evidence="3">JF 03-4F</strain>
    </source>
</reference>
<feature type="region of interest" description="Disordered" evidence="1">
    <location>
        <begin position="498"/>
        <end position="518"/>
    </location>
</feature>
<dbReference type="AlphaFoldDB" id="A0AAN6DKZ6"/>